<name>A0ABS5YDQ9_9GAMM</name>
<keyword evidence="2" id="KW-1185">Reference proteome</keyword>
<dbReference type="Proteomes" id="UP000811282">
    <property type="component" value="Unassembled WGS sequence"/>
</dbReference>
<sequence length="329" mass="38418">MKDGRIFAHKENEKNALADIKSYNDKYITEEKNKAELYTKNIIQELDRSDWDKFTAKDKYELDSGYFYQAWGDYYYDYGGYTFNYCGKIDGTLAITMHGFGDGEVLYSEYLAKPGNWKEIEIKSEMPLDKDSYFDKNVGFNVPVTKFVELLVKRRYLNLIREGNTGNGQIRLLSCYSTRKSIMEGNKKMSPAQKLANETKRIVYGYGDYTIAFGLSLSGWEVKGVSSHPRNLVYDAFQLVKIDNKTFEEDIKLKSSEDQNKSKDRRQALIKFTKNTDVFNYLHDKYLTASNDRDFKITVTTDTAHKMFKPLKKYDPETIKKVRFYSDIR</sequence>
<protein>
    <submittedName>
        <fullName evidence="1">Uncharacterized protein</fullName>
    </submittedName>
</protein>
<reference evidence="1 2" key="1">
    <citation type="journal article" date="2021" name="Genome Biol. Evol.">
        <title>The evolution of interdependence in a four-way mealybug symbiosis.</title>
        <authorList>
            <person name="Garber A.I."/>
            <person name="Kupper M."/>
            <person name="Laetsch D.R."/>
            <person name="Weldon S.R."/>
            <person name="Ladinsky M.S."/>
            <person name="Bjorkman P.J."/>
            <person name="McCutcheon J.P."/>
        </authorList>
    </citation>
    <scope>NUCLEOTIDE SEQUENCE [LARGE SCALE GENOMIC DNA]</scope>
    <source>
        <strain evidence="1">SOD</strain>
    </source>
</reference>
<evidence type="ECO:0000313" key="2">
    <source>
        <dbReference type="Proteomes" id="UP000811282"/>
    </source>
</evidence>
<gene>
    <name evidence="1" type="ORF">JZM24_09155</name>
</gene>
<organism evidence="1 2">
    <name type="scientific">Candidatus Sodalis endolongispinus</name>
    <dbReference type="NCBI Taxonomy" id="2812662"/>
    <lineage>
        <taxon>Bacteria</taxon>
        <taxon>Pseudomonadati</taxon>
        <taxon>Pseudomonadota</taxon>
        <taxon>Gammaproteobacteria</taxon>
        <taxon>Enterobacterales</taxon>
        <taxon>Bruguierivoracaceae</taxon>
        <taxon>Sodalis</taxon>
    </lineage>
</organism>
<accession>A0ABS5YDQ9</accession>
<proteinExistence type="predicted"/>
<evidence type="ECO:0000313" key="1">
    <source>
        <dbReference type="EMBL" id="MBT9432251.1"/>
    </source>
</evidence>
<dbReference type="EMBL" id="JAFJYC010000001">
    <property type="protein sequence ID" value="MBT9432251.1"/>
    <property type="molecule type" value="Genomic_DNA"/>
</dbReference>
<dbReference type="RefSeq" id="WP_215669419.1">
    <property type="nucleotide sequence ID" value="NZ_JAFJYC010000001.1"/>
</dbReference>
<comment type="caution">
    <text evidence="1">The sequence shown here is derived from an EMBL/GenBank/DDBJ whole genome shotgun (WGS) entry which is preliminary data.</text>
</comment>